<dbReference type="EMBL" id="ML991853">
    <property type="protein sequence ID" value="KAF2229813.1"/>
    <property type="molecule type" value="Genomic_DNA"/>
</dbReference>
<dbReference type="Pfam" id="PF12796">
    <property type="entry name" value="Ank_2"/>
    <property type="match status" value="1"/>
</dbReference>
<dbReference type="PRINTS" id="PR01415">
    <property type="entry name" value="ANKYRIN"/>
</dbReference>
<dbReference type="InterPro" id="IPR002110">
    <property type="entry name" value="Ankyrin_rpt"/>
</dbReference>
<protein>
    <submittedName>
        <fullName evidence="2">Uncharacterized protein</fullName>
    </submittedName>
</protein>
<dbReference type="AlphaFoldDB" id="A0A6A6GWV2"/>
<dbReference type="Gene3D" id="1.25.40.20">
    <property type="entry name" value="Ankyrin repeat-containing domain"/>
    <property type="match status" value="1"/>
</dbReference>
<proteinExistence type="predicted"/>
<name>A0A6A6GWV2_VIRVR</name>
<evidence type="ECO:0000313" key="3">
    <source>
        <dbReference type="Proteomes" id="UP000800092"/>
    </source>
</evidence>
<dbReference type="InterPro" id="IPR036770">
    <property type="entry name" value="Ankyrin_rpt-contain_sf"/>
</dbReference>
<dbReference type="SUPFAM" id="SSF48403">
    <property type="entry name" value="Ankyrin repeat"/>
    <property type="match status" value="1"/>
</dbReference>
<accession>A0A6A6GWV2</accession>
<dbReference type="SMART" id="SM00248">
    <property type="entry name" value="ANK"/>
    <property type="match status" value="2"/>
</dbReference>
<gene>
    <name evidence="2" type="ORF">EV356DRAFT_580523</name>
</gene>
<dbReference type="Proteomes" id="UP000800092">
    <property type="component" value="Unassembled WGS sequence"/>
</dbReference>
<reference evidence="2" key="1">
    <citation type="journal article" date="2020" name="Stud. Mycol.">
        <title>101 Dothideomycetes genomes: a test case for predicting lifestyles and emergence of pathogens.</title>
        <authorList>
            <person name="Haridas S."/>
            <person name="Albert R."/>
            <person name="Binder M."/>
            <person name="Bloem J."/>
            <person name="Labutti K."/>
            <person name="Salamov A."/>
            <person name="Andreopoulos B."/>
            <person name="Baker S."/>
            <person name="Barry K."/>
            <person name="Bills G."/>
            <person name="Bluhm B."/>
            <person name="Cannon C."/>
            <person name="Castanera R."/>
            <person name="Culley D."/>
            <person name="Daum C."/>
            <person name="Ezra D."/>
            <person name="Gonzalez J."/>
            <person name="Henrissat B."/>
            <person name="Kuo A."/>
            <person name="Liang C."/>
            <person name="Lipzen A."/>
            <person name="Lutzoni F."/>
            <person name="Magnuson J."/>
            <person name="Mondo S."/>
            <person name="Nolan M."/>
            <person name="Ohm R."/>
            <person name="Pangilinan J."/>
            <person name="Park H.-J."/>
            <person name="Ramirez L."/>
            <person name="Alfaro M."/>
            <person name="Sun H."/>
            <person name="Tritt A."/>
            <person name="Yoshinaga Y."/>
            <person name="Zwiers L.-H."/>
            <person name="Turgeon B."/>
            <person name="Goodwin S."/>
            <person name="Spatafora J."/>
            <person name="Crous P."/>
            <person name="Grigoriev I."/>
        </authorList>
    </citation>
    <scope>NUCLEOTIDE SEQUENCE</scope>
    <source>
        <strain evidence="2">Tuck. ex Michener</strain>
    </source>
</reference>
<evidence type="ECO:0000313" key="2">
    <source>
        <dbReference type="EMBL" id="KAF2229813.1"/>
    </source>
</evidence>
<evidence type="ECO:0000256" key="1">
    <source>
        <dbReference type="SAM" id="MobiDB-lite"/>
    </source>
</evidence>
<keyword evidence="3" id="KW-1185">Reference proteome</keyword>
<dbReference type="OrthoDB" id="9995210at2759"/>
<feature type="compositionally biased region" description="Acidic residues" evidence="1">
    <location>
        <begin position="165"/>
        <end position="174"/>
    </location>
</feature>
<feature type="region of interest" description="Disordered" evidence="1">
    <location>
        <begin position="162"/>
        <end position="183"/>
    </location>
</feature>
<organism evidence="2 3">
    <name type="scientific">Viridothelium virens</name>
    <name type="common">Speckled blister lichen</name>
    <name type="synonym">Trypethelium virens</name>
    <dbReference type="NCBI Taxonomy" id="1048519"/>
    <lineage>
        <taxon>Eukaryota</taxon>
        <taxon>Fungi</taxon>
        <taxon>Dikarya</taxon>
        <taxon>Ascomycota</taxon>
        <taxon>Pezizomycotina</taxon>
        <taxon>Dothideomycetes</taxon>
        <taxon>Dothideomycetes incertae sedis</taxon>
        <taxon>Trypetheliales</taxon>
        <taxon>Trypetheliaceae</taxon>
        <taxon>Viridothelium</taxon>
    </lineage>
</organism>
<sequence>MADEGASPRELVLEAARRNNTDLLQEIFTEIHKSYSSTAEDRIAELLNTAVDGIGSNVLHVAAINGSYEVLDALLDQAGVETDPLDRLERDTPLHSAVRYVNSLSAADWPHGHPIVEILIDAGCDPRSRNKAKLRPFDLVDPRNSELRGLLQKAEFQMMAGGDVVNEDEEEEEGGAGSASDEG</sequence>